<proteinExistence type="predicted"/>
<protein>
    <submittedName>
        <fullName evidence="1">Uncharacterized protein</fullName>
    </submittedName>
</protein>
<sequence>MFTTEIKTVKLLLDENQICALEALLNTVRADYPEEWSSRTYYEELRQYVKAKVQEII</sequence>
<evidence type="ECO:0000313" key="1">
    <source>
        <dbReference type="EMBL" id="CAB4149222.1"/>
    </source>
</evidence>
<accession>A0A6J5MRX7</accession>
<organism evidence="1">
    <name type="scientific">uncultured Caudovirales phage</name>
    <dbReference type="NCBI Taxonomy" id="2100421"/>
    <lineage>
        <taxon>Viruses</taxon>
        <taxon>Duplodnaviria</taxon>
        <taxon>Heunggongvirae</taxon>
        <taxon>Uroviricota</taxon>
        <taxon>Caudoviricetes</taxon>
        <taxon>Peduoviridae</taxon>
        <taxon>Maltschvirus</taxon>
        <taxon>Maltschvirus maltsch</taxon>
    </lineage>
</organism>
<dbReference type="EMBL" id="LR796514">
    <property type="protein sequence ID" value="CAB4149222.1"/>
    <property type="molecule type" value="Genomic_DNA"/>
</dbReference>
<name>A0A6J5MRX7_9CAUD</name>
<reference evidence="1" key="1">
    <citation type="submission" date="2020-04" db="EMBL/GenBank/DDBJ databases">
        <authorList>
            <person name="Chiriac C."/>
            <person name="Salcher M."/>
            <person name="Ghai R."/>
            <person name="Kavagutti S V."/>
        </authorList>
    </citation>
    <scope>NUCLEOTIDE SEQUENCE</scope>
</reference>
<gene>
    <name evidence="1" type="ORF">UFOVP538_13</name>
</gene>